<dbReference type="Gene3D" id="2.170.16.10">
    <property type="entry name" value="Hedgehog/Intein (Hint) domain"/>
    <property type="match status" value="1"/>
</dbReference>
<dbReference type="InterPro" id="IPR001767">
    <property type="entry name" value="Hedgehog_Hint"/>
</dbReference>
<evidence type="ECO:0000256" key="2">
    <source>
        <dbReference type="ARBA" id="ARBA00022473"/>
    </source>
</evidence>
<dbReference type="Proteomes" id="UP001432322">
    <property type="component" value="Unassembled WGS sequence"/>
</dbReference>
<evidence type="ECO:0000259" key="6">
    <source>
        <dbReference type="SMART" id="SM00306"/>
    </source>
</evidence>
<reference evidence="7" key="1">
    <citation type="submission" date="2023-10" db="EMBL/GenBank/DDBJ databases">
        <title>Genome assembly of Pristionchus species.</title>
        <authorList>
            <person name="Yoshida K."/>
            <person name="Sommer R.J."/>
        </authorList>
    </citation>
    <scope>NUCLEOTIDE SEQUENCE</scope>
    <source>
        <strain evidence="7">RS5133</strain>
    </source>
</reference>
<comment type="subcellular location">
    <subcellularLocation>
        <location evidence="1">Secreted</location>
        <location evidence="1">Extracellular space</location>
    </subcellularLocation>
</comment>
<sequence>LRLVTSSLLVALAGASFCGDSAIPFSLEILSDGQPVLGCARPTCFGWAATGKPASASGSFYRINSHADGFIRAGRDSIPAYGPTDNRYYRPQTAVCEPSFASPNCPASNQWVGGIAPLVNVSAFQTVLQCCTFDGLLQSEDRGVASLTGGQIVVGGEVISSEIQVAFDYISDMVKVVRADGSIQYDVAIRRMPCADLPSPATEKLSKDNVGGAVAFQAPNLPVDQPLQLPAGPPTGNAVLEEVIQEEAIQLPPGTQFQPQPAVSALQPPPPQFQPVAFQAPQFVPPPVQAAAVPQYYSPPVSYYGGGGGGNTAWCFSADMTVETLEGTTKRMDELKKGDWVLALDQHELEYVPVDFWLHRVPDQEAEFNQFETEDGKVLKLTDKHYIFKGDCSRLGTGPIVAGRLPQVAVTADQVSAGDCLYTAGATRGEIREVLVVRSSKVTQRGIYAPMTATGRIIVNGVHASCHNIMQSHSMGHTVFGYVDKIYDMYSSLFGITTEEVVETPSGLSTILAMADLIMPKNLITN</sequence>
<accession>A0AAV5WKV0</accession>
<dbReference type="InterPro" id="IPR003586">
    <property type="entry name" value="Hint_dom_C"/>
</dbReference>
<dbReference type="SMART" id="SM00305">
    <property type="entry name" value="HintC"/>
    <property type="match status" value="1"/>
</dbReference>
<feature type="non-terminal residue" evidence="7">
    <location>
        <position position="1"/>
    </location>
</feature>
<dbReference type="InterPro" id="IPR003587">
    <property type="entry name" value="Hint_dom_N"/>
</dbReference>
<dbReference type="GO" id="GO:0016540">
    <property type="term" value="P:protein autoprocessing"/>
    <property type="evidence" value="ECO:0007669"/>
    <property type="project" value="InterPro"/>
</dbReference>
<protein>
    <recommendedName>
        <fullName evidence="9">Hint domain-containing protein</fullName>
    </recommendedName>
</protein>
<dbReference type="PROSITE" id="PS50817">
    <property type="entry name" value="INTEIN_N_TER"/>
    <property type="match status" value="1"/>
</dbReference>
<proteinExistence type="predicted"/>
<dbReference type="SUPFAM" id="SSF51294">
    <property type="entry name" value="Hedgehog/intein (Hint) domain"/>
    <property type="match status" value="1"/>
</dbReference>
<dbReference type="GO" id="GO:0005576">
    <property type="term" value="C:extracellular region"/>
    <property type="evidence" value="ECO:0007669"/>
    <property type="project" value="UniProtKB-SubCell"/>
</dbReference>
<feature type="domain" description="Hint" evidence="6">
    <location>
        <begin position="313"/>
        <end position="425"/>
    </location>
</feature>
<dbReference type="InterPro" id="IPR036844">
    <property type="entry name" value="Hint_dom_sf"/>
</dbReference>
<feature type="signal peptide" evidence="4">
    <location>
        <begin position="1"/>
        <end position="15"/>
    </location>
</feature>
<dbReference type="GO" id="GO:0007267">
    <property type="term" value="P:cell-cell signaling"/>
    <property type="evidence" value="ECO:0007669"/>
    <property type="project" value="InterPro"/>
</dbReference>
<dbReference type="PRINTS" id="PR00632">
    <property type="entry name" value="SONICHHOG"/>
</dbReference>
<gene>
    <name evidence="7" type="ORF">PFISCL1PPCAC_22949</name>
</gene>
<evidence type="ECO:0000259" key="5">
    <source>
        <dbReference type="SMART" id="SM00305"/>
    </source>
</evidence>
<dbReference type="Pfam" id="PF01079">
    <property type="entry name" value="Hint"/>
    <property type="match status" value="1"/>
</dbReference>
<keyword evidence="2" id="KW-0217">Developmental protein</keyword>
<organism evidence="7 8">
    <name type="scientific">Pristionchus fissidentatus</name>
    <dbReference type="NCBI Taxonomy" id="1538716"/>
    <lineage>
        <taxon>Eukaryota</taxon>
        <taxon>Metazoa</taxon>
        <taxon>Ecdysozoa</taxon>
        <taxon>Nematoda</taxon>
        <taxon>Chromadorea</taxon>
        <taxon>Rhabditida</taxon>
        <taxon>Rhabditina</taxon>
        <taxon>Diplogasteromorpha</taxon>
        <taxon>Diplogasteroidea</taxon>
        <taxon>Neodiplogasteridae</taxon>
        <taxon>Pristionchus</taxon>
    </lineage>
</organism>
<dbReference type="AlphaFoldDB" id="A0AAV5WKV0"/>
<dbReference type="SMART" id="SM00306">
    <property type="entry name" value="HintN"/>
    <property type="match status" value="1"/>
</dbReference>
<evidence type="ECO:0000256" key="1">
    <source>
        <dbReference type="ARBA" id="ARBA00004239"/>
    </source>
</evidence>
<dbReference type="CDD" id="cd00081">
    <property type="entry name" value="Hint"/>
    <property type="match status" value="1"/>
</dbReference>
<keyword evidence="8" id="KW-1185">Reference proteome</keyword>
<evidence type="ECO:0000256" key="4">
    <source>
        <dbReference type="SAM" id="SignalP"/>
    </source>
</evidence>
<dbReference type="EMBL" id="BTSY01000006">
    <property type="protein sequence ID" value="GMT31652.1"/>
    <property type="molecule type" value="Genomic_DNA"/>
</dbReference>
<dbReference type="PANTHER" id="PTHR46706:SF12">
    <property type="entry name" value="PROTEIN QUA-1-RELATED"/>
    <property type="match status" value="1"/>
</dbReference>
<dbReference type="InterPro" id="IPR001657">
    <property type="entry name" value="Hedgehog"/>
</dbReference>
<evidence type="ECO:0008006" key="9">
    <source>
        <dbReference type="Google" id="ProtNLM"/>
    </source>
</evidence>
<comment type="caution">
    <text evidence="7">The sequence shown here is derived from an EMBL/GenBank/DDBJ whole genome shotgun (WGS) entry which is preliminary data.</text>
</comment>
<feature type="domain" description="Hint" evidence="5">
    <location>
        <begin position="428"/>
        <end position="472"/>
    </location>
</feature>
<dbReference type="PANTHER" id="PTHR46706">
    <property type="entry name" value="PROTEIN QUA-1-RELATED"/>
    <property type="match status" value="1"/>
</dbReference>
<dbReference type="GO" id="GO:0016539">
    <property type="term" value="P:intein-mediated protein splicing"/>
    <property type="evidence" value="ECO:0007669"/>
    <property type="project" value="InterPro"/>
</dbReference>
<dbReference type="GO" id="GO:0048731">
    <property type="term" value="P:system development"/>
    <property type="evidence" value="ECO:0007669"/>
    <property type="project" value="UniProtKB-ARBA"/>
</dbReference>
<name>A0AAV5WKV0_9BILA</name>
<feature type="chain" id="PRO_5043775418" description="Hint domain-containing protein" evidence="4">
    <location>
        <begin position="16"/>
        <end position="526"/>
    </location>
</feature>
<evidence type="ECO:0000313" key="7">
    <source>
        <dbReference type="EMBL" id="GMT31652.1"/>
    </source>
</evidence>
<dbReference type="InterPro" id="IPR052140">
    <property type="entry name" value="Dev_Signal_Hedgehog-like"/>
</dbReference>
<dbReference type="InterPro" id="IPR006141">
    <property type="entry name" value="Intein_N"/>
</dbReference>
<evidence type="ECO:0000313" key="8">
    <source>
        <dbReference type="Proteomes" id="UP001432322"/>
    </source>
</evidence>
<evidence type="ECO:0000256" key="3">
    <source>
        <dbReference type="ARBA" id="ARBA00022729"/>
    </source>
</evidence>
<keyword evidence="3 4" id="KW-0732">Signal</keyword>